<name>A0ACC4DBX8_PURLI</name>
<dbReference type="EMBL" id="JBGNUJ010000012">
    <property type="protein sequence ID" value="KAL3952793.1"/>
    <property type="molecule type" value="Genomic_DNA"/>
</dbReference>
<gene>
    <name evidence="1" type="ORF">ACCO45_012736</name>
</gene>
<accession>A0ACC4DBX8</accession>
<protein>
    <submittedName>
        <fullName evidence="1">Uncharacterized protein</fullName>
    </submittedName>
</protein>
<comment type="caution">
    <text evidence="1">The sequence shown here is derived from an EMBL/GenBank/DDBJ whole genome shotgun (WGS) entry which is preliminary data.</text>
</comment>
<keyword evidence="2" id="KW-1185">Reference proteome</keyword>
<evidence type="ECO:0000313" key="1">
    <source>
        <dbReference type="EMBL" id="KAL3952793.1"/>
    </source>
</evidence>
<proteinExistence type="predicted"/>
<sequence length="193" mass="20499">MDGFAIASSWTSNASCLKPAIFRIIGKTAAGQERDGVGTYEYDEHAQPCLEIMTGGHFPTTGALSGLTHIRQASARAPVANASLDALASALSTINLSIDGWRAHTRREYIAVCGHFVDGQGHPRTLLGFPRRYGGHTGDPSHSWPAATVLMMRNMAGLREVALLVPEAEMANPSMTSGVKCGHWSGAESIPRG</sequence>
<reference evidence="1" key="1">
    <citation type="submission" date="2024-12" db="EMBL/GenBank/DDBJ databases">
        <title>Comparative genomics and development of molecular markers within Purpureocillium lilacinum and among Purpureocillium species.</title>
        <authorList>
            <person name="Yeh Z.-Y."/>
            <person name="Ni N.-T."/>
            <person name="Lo P.-H."/>
            <person name="Mushyakhwo K."/>
            <person name="Lin C.-F."/>
            <person name="Nai Y.-S."/>
        </authorList>
    </citation>
    <scope>NUCLEOTIDE SEQUENCE</scope>
    <source>
        <strain evidence="1">NCHU-NPUST-175</strain>
    </source>
</reference>
<organism evidence="1 2">
    <name type="scientific">Purpureocillium lilacinum</name>
    <name type="common">Paecilomyces lilacinus</name>
    <dbReference type="NCBI Taxonomy" id="33203"/>
    <lineage>
        <taxon>Eukaryota</taxon>
        <taxon>Fungi</taxon>
        <taxon>Dikarya</taxon>
        <taxon>Ascomycota</taxon>
        <taxon>Pezizomycotina</taxon>
        <taxon>Sordariomycetes</taxon>
        <taxon>Hypocreomycetidae</taxon>
        <taxon>Hypocreales</taxon>
        <taxon>Ophiocordycipitaceae</taxon>
        <taxon>Purpureocillium</taxon>
    </lineage>
</organism>
<evidence type="ECO:0000313" key="2">
    <source>
        <dbReference type="Proteomes" id="UP001638806"/>
    </source>
</evidence>
<dbReference type="Proteomes" id="UP001638806">
    <property type="component" value="Unassembled WGS sequence"/>
</dbReference>